<organism evidence="8 9">
    <name type="scientific">Tulasnella calospora MUT 4182</name>
    <dbReference type="NCBI Taxonomy" id="1051891"/>
    <lineage>
        <taxon>Eukaryota</taxon>
        <taxon>Fungi</taxon>
        <taxon>Dikarya</taxon>
        <taxon>Basidiomycota</taxon>
        <taxon>Agaricomycotina</taxon>
        <taxon>Agaricomycetes</taxon>
        <taxon>Cantharellales</taxon>
        <taxon>Tulasnellaceae</taxon>
        <taxon>Tulasnella</taxon>
    </lineage>
</organism>
<dbReference type="Pfam" id="PF12584">
    <property type="entry name" value="TRAPPC10"/>
    <property type="match status" value="1"/>
</dbReference>
<feature type="region of interest" description="Disordered" evidence="4">
    <location>
        <begin position="694"/>
        <end position="713"/>
    </location>
</feature>
<evidence type="ECO:0000256" key="2">
    <source>
        <dbReference type="ARBA" id="ARBA00022448"/>
    </source>
</evidence>
<feature type="domain" description="TRAPPC10/Trs130 C-terminal" evidence="5">
    <location>
        <begin position="1068"/>
        <end position="1200"/>
    </location>
</feature>
<dbReference type="Proteomes" id="UP000054248">
    <property type="component" value="Unassembled WGS sequence"/>
</dbReference>
<feature type="domain" description="DUF7077" evidence="7">
    <location>
        <begin position="725"/>
        <end position="832"/>
    </location>
</feature>
<evidence type="ECO:0000259" key="7">
    <source>
        <dbReference type="Pfam" id="PF23274"/>
    </source>
</evidence>
<keyword evidence="2" id="KW-0813">Transport</keyword>
<dbReference type="PANTHER" id="PTHR13251">
    <property type="entry name" value="EPILEPSY HOLOPROSENCEPHALY CANDIDATE 1/TMEM1"/>
    <property type="match status" value="1"/>
</dbReference>
<evidence type="ECO:0008006" key="10">
    <source>
        <dbReference type="Google" id="ProtNLM"/>
    </source>
</evidence>
<dbReference type="InterPro" id="IPR055505">
    <property type="entry name" value="DUF7077"/>
</dbReference>
<dbReference type="GO" id="GO:0006891">
    <property type="term" value="P:intra-Golgi vesicle-mediated transport"/>
    <property type="evidence" value="ECO:0007669"/>
    <property type="project" value="TreeGrafter"/>
</dbReference>
<evidence type="ECO:0000259" key="6">
    <source>
        <dbReference type="Pfam" id="PF23036"/>
    </source>
</evidence>
<accession>A0A0C3Q8Q6</accession>
<dbReference type="Pfam" id="PF23274">
    <property type="entry name" value="DUF7077"/>
    <property type="match status" value="1"/>
</dbReference>
<proteinExistence type="predicted"/>
<sequence length="1213" mass="136161">MGDYGVKVTYSGPILFLASGQWTYTFTSLKERLPLRNLHWRSVSRPSVRSVQELDVELVALESVRDEPSSQIPTTLLERPLLNIYFVTCEDADTYKNTVKKQIRDWHTAVTQRKNQEWLICLVIRPDAEGTTKRLFQRGTLLDKIRADFNVPKRERCVQLAWSFGSEDPAAWTDLISKMKEGIISSFDANIIQREEEVKRSELQRQMPGWNFCTFFILKESLASSFDGMNLTEDALIQYDELEASFFQVLKEKNLSWFGQLGGTAPNDDSAPLLSVTKKPYRELILSNTITVFDFRSYLLARQCFLLARLGQLAEAAVKAERFITSFARTLRENKRDLSDFFLESWIYSAAIGVVNQCDAWADAASLEPPTMVSLNAAKAELLDLARSQLDKIGIRKGYLPSIHPFSMSLPSSDLGSTQDPPPEHGEARISSPDLIEALRGRDEFDRLYITTTNRTIQTYNSCSRRRFALKLHASLAALDNARQRHPSAHAVFASLPGHYVAQKWSSLEGFVLLRSMKCYPQLDRPKDKEWATQAVAFLHALVIHGDDQDSQAEEPSENSFASMLCGEKIEFVRELVDGLRDAVSLEDELVVQNHPAFSVRLENESGRLLETEDGSIVDVIVVNSLQVGVSSNCVCVKVIGGDGELLFSPSEAEVSLPPGQTRLSLSCRIPCAGLFKVDSSFVRVGKVKFEYSTSPPTNRMQKPEKENRKISQKPQVLRLPRDGQAFDVQLAFPDNVILDATPHLMLSVHTGRNHVTKATVRLRHPTGEVVFNIEEADVCQGIPTDVIEFSKDYIDIRDAPPNTTLRVNVPYSGVRLDTIKVLVSVDYWTTESNDIQRQFTRSRQVSTALPLAVNVQDYFRGTKLFSRFSIRCATQQRLYLLDATLEARSSTSRLKISRCRRSGHIAEPMIPMRPIYHLFMIDSAERGNANGSYFAIHHRFSTPTLTPEPETLVLRLQYRPLKEEIESRVTDAINVVSEDHPELIDDKAWLWSALVEGIESGDRWQELLNGRKLSGLYEAVKARIPDEVEAKEIERILAGLSRVVEGLQQPPKPEPEVAEQCRTLSIPVDLPTVNILNAAQLMIPIASTEAVFSGQPLQAILTISTSFHWGSGSAPRDGYPLRFDVDPDVAGNWLISGQRRGEFDNSTYETRITLVPLRDGALLLPKIVVTPVVDDLDGGDGEPSCETHQIHAAERINVLPRSARSTYIVTVS</sequence>
<protein>
    <recommendedName>
        <fullName evidence="10">Trafficking protein particle complex subunit 11 domain-containing protein</fullName>
    </recommendedName>
</protein>
<dbReference type="OrthoDB" id="10256906at2759"/>
<evidence type="ECO:0000256" key="4">
    <source>
        <dbReference type="SAM" id="MobiDB-lite"/>
    </source>
</evidence>
<dbReference type="GO" id="GO:0034498">
    <property type="term" value="P:early endosome to Golgi transport"/>
    <property type="evidence" value="ECO:0007669"/>
    <property type="project" value="TreeGrafter"/>
</dbReference>
<feature type="region of interest" description="Disordered" evidence="4">
    <location>
        <begin position="411"/>
        <end position="433"/>
    </location>
</feature>
<reference evidence="9" key="2">
    <citation type="submission" date="2015-01" db="EMBL/GenBank/DDBJ databases">
        <title>Evolutionary Origins and Diversification of the Mycorrhizal Mutualists.</title>
        <authorList>
            <consortium name="DOE Joint Genome Institute"/>
            <consortium name="Mycorrhizal Genomics Consortium"/>
            <person name="Kohler A."/>
            <person name="Kuo A."/>
            <person name="Nagy L.G."/>
            <person name="Floudas D."/>
            <person name="Copeland A."/>
            <person name="Barry K.W."/>
            <person name="Cichocki N."/>
            <person name="Veneault-Fourrey C."/>
            <person name="LaButti K."/>
            <person name="Lindquist E.A."/>
            <person name="Lipzen A."/>
            <person name="Lundell T."/>
            <person name="Morin E."/>
            <person name="Murat C."/>
            <person name="Riley R."/>
            <person name="Ohm R."/>
            <person name="Sun H."/>
            <person name="Tunlid A."/>
            <person name="Henrissat B."/>
            <person name="Grigoriev I.V."/>
            <person name="Hibbett D.S."/>
            <person name="Martin F."/>
        </authorList>
    </citation>
    <scope>NUCLEOTIDE SEQUENCE [LARGE SCALE GENOMIC DNA]</scope>
    <source>
        <strain evidence="9">MUT 4182</strain>
    </source>
</reference>
<dbReference type="STRING" id="1051891.A0A0C3Q8Q6"/>
<dbReference type="InterPro" id="IPR056913">
    <property type="entry name" value="TRAPPC10/Trs130_N"/>
</dbReference>
<keyword evidence="9" id="KW-1185">Reference proteome</keyword>
<dbReference type="EMBL" id="KN823162">
    <property type="protein sequence ID" value="KIO20766.1"/>
    <property type="molecule type" value="Genomic_DNA"/>
</dbReference>
<dbReference type="HOGENOM" id="CLU_004654_0_0_1"/>
<feature type="domain" description="TRAPPC10/Trs130 N-terminal" evidence="6">
    <location>
        <begin position="19"/>
        <end position="316"/>
    </location>
</feature>
<gene>
    <name evidence="8" type="ORF">M407DRAFT_29612</name>
</gene>
<dbReference type="PANTHER" id="PTHR13251:SF3">
    <property type="entry name" value="TRAFFICKING PROTEIN PARTICLE COMPLEX SUBUNIT 10"/>
    <property type="match status" value="1"/>
</dbReference>
<dbReference type="AlphaFoldDB" id="A0A0C3Q8Q6"/>
<reference evidence="8 9" key="1">
    <citation type="submission" date="2014-04" db="EMBL/GenBank/DDBJ databases">
        <authorList>
            <consortium name="DOE Joint Genome Institute"/>
            <person name="Kuo A."/>
            <person name="Girlanda M."/>
            <person name="Perotto S."/>
            <person name="Kohler A."/>
            <person name="Nagy L.G."/>
            <person name="Floudas D."/>
            <person name="Copeland A."/>
            <person name="Barry K.W."/>
            <person name="Cichocki N."/>
            <person name="Veneault-Fourrey C."/>
            <person name="LaButti K."/>
            <person name="Lindquist E.A."/>
            <person name="Lipzen A."/>
            <person name="Lundell T."/>
            <person name="Morin E."/>
            <person name="Murat C."/>
            <person name="Sun H."/>
            <person name="Tunlid A."/>
            <person name="Henrissat B."/>
            <person name="Grigoriev I.V."/>
            <person name="Hibbett D.S."/>
            <person name="Martin F."/>
            <person name="Nordberg H.P."/>
            <person name="Cantor M.N."/>
            <person name="Hua S.X."/>
        </authorList>
    </citation>
    <scope>NUCLEOTIDE SEQUENCE [LARGE SCALE GENOMIC DNA]</scope>
    <source>
        <strain evidence="8 9">MUT 4182</strain>
    </source>
</reference>
<dbReference type="Pfam" id="PF23036">
    <property type="entry name" value="TRAPPC10_1st"/>
    <property type="match status" value="1"/>
</dbReference>
<dbReference type="GO" id="GO:0005829">
    <property type="term" value="C:cytosol"/>
    <property type="evidence" value="ECO:0007669"/>
    <property type="project" value="GOC"/>
</dbReference>
<evidence type="ECO:0000256" key="1">
    <source>
        <dbReference type="ARBA" id="ARBA00004555"/>
    </source>
</evidence>
<name>A0A0C3Q8Q6_9AGAM</name>
<evidence type="ECO:0000259" key="5">
    <source>
        <dbReference type="Pfam" id="PF12584"/>
    </source>
</evidence>
<keyword evidence="3" id="KW-0333">Golgi apparatus</keyword>
<comment type="subcellular location">
    <subcellularLocation>
        <location evidence="1">Golgi apparatus</location>
    </subcellularLocation>
</comment>
<evidence type="ECO:0000256" key="3">
    <source>
        <dbReference type="ARBA" id="ARBA00023034"/>
    </source>
</evidence>
<evidence type="ECO:0000313" key="8">
    <source>
        <dbReference type="EMBL" id="KIO20766.1"/>
    </source>
</evidence>
<dbReference type="GO" id="GO:1990071">
    <property type="term" value="C:TRAPPII protein complex"/>
    <property type="evidence" value="ECO:0007669"/>
    <property type="project" value="InterPro"/>
</dbReference>
<dbReference type="InterPro" id="IPR022233">
    <property type="entry name" value="TRAPPC10/Trs130_C"/>
</dbReference>
<evidence type="ECO:0000313" key="9">
    <source>
        <dbReference type="Proteomes" id="UP000054248"/>
    </source>
</evidence>
<dbReference type="InterPro" id="IPR045126">
    <property type="entry name" value="TRAPPC10/Trs130"/>
</dbReference>